<accession>A0A1N7N025</accession>
<dbReference type="RefSeq" id="WP_076448249.1">
    <property type="nucleotide sequence ID" value="NZ_FTOQ01000006.1"/>
</dbReference>
<dbReference type="Proteomes" id="UP000186684">
    <property type="component" value="Unassembled WGS sequence"/>
</dbReference>
<reference evidence="2" key="1">
    <citation type="submission" date="2017-01" db="EMBL/GenBank/DDBJ databases">
        <authorList>
            <person name="Varghese N."/>
            <person name="Submissions S."/>
        </authorList>
    </citation>
    <scope>NUCLEOTIDE SEQUENCE [LARGE SCALE GENOMIC DNA]</scope>
    <source>
        <strain evidence="2">DSM 29430</strain>
    </source>
</reference>
<dbReference type="AlphaFoldDB" id="A0A1N7N025"/>
<sequence length="279" mass="30570">MTLPVRPHAALVVPSLTGLQEDRFLRLVRDVLERFDAKSGARPKASIKHSAVASDTLLVKIAIELDPKSGARLTFRVAPRPRAATPSIDKSVEILSDIVMRSLQFVDAERVEWLDERTLLSPEEFQASCSYVSPKRQRREMIETPITERSIDEIEESLARMFEDSPPVTEPGHGRERAAKIAAARQAASDTLKKRAAASDAWKAVDAEAVNQRADAQMSEDHTPDAIAGTARPRRGSVFQRIAAALHLRTVAHVSALSGMGLVFWKAGMLDPILAIVGV</sequence>
<evidence type="ECO:0000313" key="1">
    <source>
        <dbReference type="EMBL" id="SIS91541.1"/>
    </source>
</evidence>
<dbReference type="EMBL" id="FTOQ01000006">
    <property type="protein sequence ID" value="SIS91541.1"/>
    <property type="molecule type" value="Genomic_DNA"/>
</dbReference>
<organism evidence="1 2">
    <name type="scientific">Roseivivax lentus</name>
    <dbReference type="NCBI Taxonomy" id="633194"/>
    <lineage>
        <taxon>Bacteria</taxon>
        <taxon>Pseudomonadati</taxon>
        <taxon>Pseudomonadota</taxon>
        <taxon>Alphaproteobacteria</taxon>
        <taxon>Rhodobacterales</taxon>
        <taxon>Roseobacteraceae</taxon>
        <taxon>Roseivivax</taxon>
    </lineage>
</organism>
<gene>
    <name evidence="1" type="ORF">SAMN05421759_10688</name>
</gene>
<dbReference type="OrthoDB" id="7831789at2"/>
<name>A0A1N7N025_9RHOB</name>
<proteinExistence type="predicted"/>
<keyword evidence="2" id="KW-1185">Reference proteome</keyword>
<evidence type="ECO:0000313" key="2">
    <source>
        <dbReference type="Proteomes" id="UP000186684"/>
    </source>
</evidence>
<protein>
    <submittedName>
        <fullName evidence="1">Uncharacterized protein</fullName>
    </submittedName>
</protein>